<keyword evidence="4" id="KW-0443">Lipid metabolism</keyword>
<sequence>MLMLKKGRYSARLAQNADDVLAAQKLRCLAFRGEDGQASLDADAYDRLCQHILVEDKSTGKLVCCFRFMRLSGGFEIDRAYSAQFYELDALRSFEGQMIEVGRFCIHPDWTDPDILRVAWGALTVYVDENNIEMLFGCSSFAGTDEALYLDAFAMLRDRHIAPSRWQPKVKAPDVFRFASRLRKKPNLKLAQLRMPPLLRTYLMMGGWVSDHAVVDKQMNTLHVFTGLEIKAIPPGRKRLLRAISA</sequence>
<dbReference type="InterPro" id="IPR052351">
    <property type="entry name" value="Ornithine_N-alpha-AT"/>
</dbReference>
<comment type="catalytic activity">
    <reaction evidence="10">
        <text>a (3R)-hydroxyacyl-[ACP] + L-ornithine = a lyso-ornithine lipid + holo-[ACP] + H(+)</text>
        <dbReference type="Rhea" id="RHEA:20633"/>
        <dbReference type="Rhea" id="RHEA-COMP:9685"/>
        <dbReference type="Rhea" id="RHEA-COMP:9945"/>
        <dbReference type="ChEBI" id="CHEBI:15378"/>
        <dbReference type="ChEBI" id="CHEBI:46911"/>
        <dbReference type="ChEBI" id="CHEBI:64479"/>
        <dbReference type="ChEBI" id="CHEBI:78827"/>
        <dbReference type="ChEBI" id="CHEBI:138482"/>
        <dbReference type="EC" id="2.3.2.30"/>
    </reaction>
    <physiologicalReaction direction="left-to-right" evidence="10">
        <dbReference type="Rhea" id="RHEA:20634"/>
    </physiologicalReaction>
</comment>
<keyword evidence="2" id="KW-0444">Lipid biosynthesis</keyword>
<evidence type="ECO:0000256" key="3">
    <source>
        <dbReference type="ARBA" id="ARBA00022679"/>
    </source>
</evidence>
<proteinExistence type="inferred from homology"/>
<evidence type="ECO:0000313" key="11">
    <source>
        <dbReference type="EMBL" id="TCL09690.1"/>
    </source>
</evidence>
<dbReference type="GO" id="GO:0006629">
    <property type="term" value="P:lipid metabolic process"/>
    <property type="evidence" value="ECO:0007669"/>
    <property type="project" value="UniProtKB-KW"/>
</dbReference>
<dbReference type="GO" id="GO:0043810">
    <property type="term" value="F:ornithine-acyl [acyl carrier protein] N-acyltransferase activity"/>
    <property type="evidence" value="ECO:0007669"/>
    <property type="project" value="UniProtKB-EC"/>
</dbReference>
<evidence type="ECO:0000256" key="1">
    <source>
        <dbReference type="ARBA" id="ARBA00005189"/>
    </source>
</evidence>
<dbReference type="Gene3D" id="3.40.630.30">
    <property type="match status" value="1"/>
</dbReference>
<comment type="function">
    <text evidence="9">Catalyzes the first step in the biosynthesis of ornithine lipids, which are phosphorus-free membrane lipids. Catalyzes the 3-hydroxyacyl-acyl carrier protein-dependent acylation of ornithine to form lyso-ornithine lipid (LOL).</text>
</comment>
<evidence type="ECO:0000256" key="4">
    <source>
        <dbReference type="ARBA" id="ARBA00023098"/>
    </source>
</evidence>
<reference evidence="11 12" key="1">
    <citation type="submission" date="2019-03" db="EMBL/GenBank/DDBJ databases">
        <title>Genomic Encyclopedia of Archaeal and Bacterial Type Strains, Phase II (KMG-II): from individual species to whole genera.</title>
        <authorList>
            <person name="Goeker M."/>
        </authorList>
    </citation>
    <scope>NUCLEOTIDE SEQUENCE [LARGE SCALE GENOMIC DNA]</scope>
    <source>
        <strain evidence="11 12">DSM 26433</strain>
    </source>
</reference>
<evidence type="ECO:0000256" key="6">
    <source>
        <dbReference type="ARBA" id="ARBA00038095"/>
    </source>
</evidence>
<keyword evidence="12" id="KW-1185">Reference proteome</keyword>
<dbReference type="EMBL" id="SMGR01000001">
    <property type="protein sequence ID" value="TCL09690.1"/>
    <property type="molecule type" value="Genomic_DNA"/>
</dbReference>
<dbReference type="InterPro" id="IPR016181">
    <property type="entry name" value="Acyl_CoA_acyltransferase"/>
</dbReference>
<comment type="similarity">
    <text evidence="6">Belongs to the acetyltransferase family. OlsB subfamily.</text>
</comment>
<organism evidence="11 12">
    <name type="scientific">Shimia isoporae</name>
    <dbReference type="NCBI Taxonomy" id="647720"/>
    <lineage>
        <taxon>Bacteria</taxon>
        <taxon>Pseudomonadati</taxon>
        <taxon>Pseudomonadota</taxon>
        <taxon>Alphaproteobacteria</taxon>
        <taxon>Rhodobacterales</taxon>
        <taxon>Roseobacteraceae</taxon>
    </lineage>
</organism>
<dbReference type="PANTHER" id="PTHR37323:SF1">
    <property type="entry name" value="L-ORNITHINE N(ALPHA)-ACYLTRANSFERASE"/>
    <property type="match status" value="1"/>
</dbReference>
<accession>A0A4V6NFT1</accession>
<dbReference type="EC" id="2.3.2.30" evidence="7"/>
<evidence type="ECO:0000256" key="2">
    <source>
        <dbReference type="ARBA" id="ARBA00022516"/>
    </source>
</evidence>
<keyword evidence="3 11" id="KW-0808">Transferase</keyword>
<dbReference type="Proteomes" id="UP000295673">
    <property type="component" value="Unassembled WGS sequence"/>
</dbReference>
<comment type="pathway">
    <text evidence="1">Lipid metabolism.</text>
</comment>
<dbReference type="AlphaFoldDB" id="A0A4V6NFT1"/>
<evidence type="ECO:0000256" key="10">
    <source>
        <dbReference type="ARBA" id="ARBA00047785"/>
    </source>
</evidence>
<dbReference type="Pfam" id="PF13444">
    <property type="entry name" value="Acetyltransf_5"/>
    <property type="match status" value="1"/>
</dbReference>
<dbReference type="SUPFAM" id="SSF55729">
    <property type="entry name" value="Acyl-CoA N-acyltransferases (Nat)"/>
    <property type="match status" value="1"/>
</dbReference>
<keyword evidence="5 11" id="KW-0012">Acyltransferase</keyword>
<evidence type="ECO:0000256" key="8">
    <source>
        <dbReference type="ARBA" id="ARBA00039866"/>
    </source>
</evidence>
<name>A0A4V6NFT1_9RHOB</name>
<evidence type="ECO:0000313" key="12">
    <source>
        <dbReference type="Proteomes" id="UP000295673"/>
    </source>
</evidence>
<evidence type="ECO:0000256" key="7">
    <source>
        <dbReference type="ARBA" id="ARBA00039058"/>
    </source>
</evidence>
<evidence type="ECO:0000256" key="5">
    <source>
        <dbReference type="ARBA" id="ARBA00023315"/>
    </source>
</evidence>
<dbReference type="PANTHER" id="PTHR37323">
    <property type="entry name" value="GCN5-RELATED N-ACETYLTRANSFERASE"/>
    <property type="match status" value="1"/>
</dbReference>
<dbReference type="OrthoDB" id="9787072at2"/>
<protein>
    <recommendedName>
        <fullName evidence="8">L-ornithine N(alpha)-acyltransferase</fullName>
        <ecNumber evidence="7">2.3.2.30</ecNumber>
    </recommendedName>
</protein>
<comment type="caution">
    <text evidence="11">The sequence shown here is derived from an EMBL/GenBank/DDBJ whole genome shotgun (WGS) entry which is preliminary data.</text>
</comment>
<gene>
    <name evidence="11" type="ORF">BXY66_1746</name>
</gene>
<evidence type="ECO:0000256" key="9">
    <source>
        <dbReference type="ARBA" id="ARBA00045724"/>
    </source>
</evidence>